<dbReference type="Proteomes" id="UP001500668">
    <property type="component" value="Unassembled WGS sequence"/>
</dbReference>
<dbReference type="InterPro" id="IPR051082">
    <property type="entry name" value="Pentapeptide-BTB/POZ_domain"/>
</dbReference>
<proteinExistence type="predicted"/>
<name>A0ABN1FJR6_9ACTN</name>
<evidence type="ECO:0000313" key="2">
    <source>
        <dbReference type="Proteomes" id="UP001500668"/>
    </source>
</evidence>
<dbReference type="Pfam" id="PF00805">
    <property type="entry name" value="Pentapeptide"/>
    <property type="match status" value="5"/>
</dbReference>
<dbReference type="SUPFAM" id="SSF141571">
    <property type="entry name" value="Pentapeptide repeat-like"/>
    <property type="match status" value="2"/>
</dbReference>
<reference evidence="1 2" key="1">
    <citation type="journal article" date="2019" name="Int. J. Syst. Evol. Microbiol.">
        <title>The Global Catalogue of Microorganisms (GCM) 10K type strain sequencing project: providing services to taxonomists for standard genome sequencing and annotation.</title>
        <authorList>
            <consortium name="The Broad Institute Genomics Platform"/>
            <consortium name="The Broad Institute Genome Sequencing Center for Infectious Disease"/>
            <person name="Wu L."/>
            <person name="Ma J."/>
        </authorList>
    </citation>
    <scope>NUCLEOTIDE SEQUENCE [LARGE SCALE GENOMIC DNA]</scope>
    <source>
        <strain evidence="1 2">JCM 5067</strain>
    </source>
</reference>
<sequence length="394" mass="41693">MPRIRRFGRLRRAAVRRRAQPRDAASSRLTLLLLSLPGIAAVAALLFTWLQVGQTGKELRIAEKGQITTRFNTAIGNLGSDSMDVRLGGVYALERIMKDSAADQPAVVSVLTAYVRRHAPLPATTPAPAPDVQAAMDVLVRRRPDRDGGVETDLSHTSLPRWKPTQVVQARSIHLPGVVMTESDLSGVDLGGADMPKARLDGAKLTDAAVYGANLTGATFKGANLRGADFDAADLSKAEFPGTDLQGTKFTRAKLQGTIFCVIGPCARNLTGTSFSQADLTKAFLPQLDLRKVEFCDRNMLVSVSGLSPQEEQSFVCAVLRGTDLISARLSAVDLRGADLTGALLAWADLTGADLRQANLTGANLTGADLTGAKLTGAKLAGAILRDAKGLPSS</sequence>
<gene>
    <name evidence="1" type="ORF">GCM10010394_21910</name>
</gene>
<organism evidence="1 2">
    <name type="scientific">Streptomyces crystallinus</name>
    <dbReference type="NCBI Taxonomy" id="68191"/>
    <lineage>
        <taxon>Bacteria</taxon>
        <taxon>Bacillati</taxon>
        <taxon>Actinomycetota</taxon>
        <taxon>Actinomycetes</taxon>
        <taxon>Kitasatosporales</taxon>
        <taxon>Streptomycetaceae</taxon>
        <taxon>Streptomyces</taxon>
    </lineage>
</organism>
<dbReference type="PANTHER" id="PTHR14136">
    <property type="entry name" value="BTB_POZ DOMAIN-CONTAINING PROTEIN KCTD9"/>
    <property type="match status" value="1"/>
</dbReference>
<dbReference type="PANTHER" id="PTHR14136:SF17">
    <property type="entry name" value="BTB_POZ DOMAIN-CONTAINING PROTEIN KCTD9"/>
    <property type="match status" value="1"/>
</dbReference>
<accession>A0ABN1FJR6</accession>
<dbReference type="InterPro" id="IPR001646">
    <property type="entry name" value="5peptide_repeat"/>
</dbReference>
<evidence type="ECO:0000313" key="1">
    <source>
        <dbReference type="EMBL" id="GAA0592302.1"/>
    </source>
</evidence>
<keyword evidence="2" id="KW-1185">Reference proteome</keyword>
<protein>
    <recommendedName>
        <fullName evidence="3">Pentapeptide repeat-containing protein</fullName>
    </recommendedName>
</protein>
<dbReference type="Gene3D" id="2.160.20.80">
    <property type="entry name" value="E3 ubiquitin-protein ligase SopA"/>
    <property type="match status" value="2"/>
</dbReference>
<evidence type="ECO:0008006" key="3">
    <source>
        <dbReference type="Google" id="ProtNLM"/>
    </source>
</evidence>
<dbReference type="EMBL" id="BAAACA010000014">
    <property type="protein sequence ID" value="GAA0592302.1"/>
    <property type="molecule type" value="Genomic_DNA"/>
</dbReference>
<comment type="caution">
    <text evidence="1">The sequence shown here is derived from an EMBL/GenBank/DDBJ whole genome shotgun (WGS) entry which is preliminary data.</text>
</comment>